<proteinExistence type="predicted"/>
<dbReference type="AlphaFoldDB" id="A0A6A8M796"/>
<protein>
    <submittedName>
        <fullName evidence="2">DUF3343 domain-containing protein</fullName>
    </submittedName>
</protein>
<feature type="domain" description="Putative Se/S carrier protein-like" evidence="1">
    <location>
        <begin position="42"/>
        <end position="107"/>
    </location>
</feature>
<gene>
    <name evidence="2" type="ORF">FYJ66_04345</name>
</gene>
<evidence type="ECO:0000259" key="1">
    <source>
        <dbReference type="Pfam" id="PF11823"/>
    </source>
</evidence>
<sequence>MPEQEVYRGTVMVEKKEGIEEAWYADKERIPEDNLQPGMEHYYMLFNNSNEAFAMHQQMKKNQLESRISPTPRQLSICCGVTLLVKYEEIPAIRELAEKEGLTYLGFQGLNNKFDGKRHKFA</sequence>
<accession>A0A6A8M796</accession>
<organism evidence="2">
    <name type="scientific">Baileyella intestinalis</name>
    <dbReference type="NCBI Taxonomy" id="2606709"/>
    <lineage>
        <taxon>Bacteria</taxon>
        <taxon>Bacillati</taxon>
        <taxon>Bacillota</taxon>
        <taxon>Clostridia</taxon>
        <taxon>Peptostreptococcales</taxon>
        <taxon>Anaerovoracaceae</taxon>
        <taxon>Baileyella</taxon>
    </lineage>
</organism>
<evidence type="ECO:0000313" key="2">
    <source>
        <dbReference type="EMBL" id="MST68821.1"/>
    </source>
</evidence>
<dbReference type="InterPro" id="IPR021778">
    <property type="entry name" value="Se/S_carrier-like"/>
</dbReference>
<comment type="caution">
    <text evidence="2">The sequence shown here is derived from an EMBL/GenBank/DDBJ whole genome shotgun (WGS) entry which is preliminary data.</text>
</comment>
<reference evidence="2" key="1">
    <citation type="submission" date="2019-09" db="EMBL/GenBank/DDBJ databases">
        <title>In-depth cultivation of the pig gut microbiome towards novel bacterial diversity and tailored functional studies.</title>
        <authorList>
            <person name="Wylensek D."/>
            <person name="Hitch T.C.A."/>
            <person name="Clavel T."/>
        </authorList>
    </citation>
    <scope>NUCLEOTIDE SEQUENCE</scope>
    <source>
        <strain evidence="2">RF-744-FAT-WT-3</strain>
    </source>
</reference>
<dbReference type="EMBL" id="VUNB01000003">
    <property type="protein sequence ID" value="MST68821.1"/>
    <property type="molecule type" value="Genomic_DNA"/>
</dbReference>
<dbReference type="Pfam" id="PF11823">
    <property type="entry name" value="Se_S_carrier"/>
    <property type="match status" value="1"/>
</dbReference>
<name>A0A6A8M796_9FIRM</name>